<gene>
    <name evidence="1" type="ORF">E1262_27160</name>
</gene>
<name>A0A4R4ZZI8_9ACTN</name>
<evidence type="ECO:0000313" key="1">
    <source>
        <dbReference type="EMBL" id="TDD64771.1"/>
    </source>
</evidence>
<proteinExistence type="predicted"/>
<accession>A0A4R4ZZI8</accession>
<dbReference type="AlphaFoldDB" id="A0A4R4ZZI8"/>
<dbReference type="Proteomes" id="UP000295217">
    <property type="component" value="Unassembled WGS sequence"/>
</dbReference>
<sequence>MVADAWLSAPTDVGLYTRLVTAVLERRAYVQPDLDTEPEPVVAPATQPDEVLDELAQLNPPRSVGESLSERE</sequence>
<dbReference type="RefSeq" id="WP_132107483.1">
    <property type="nucleotide sequence ID" value="NZ_SMLB01000062.1"/>
</dbReference>
<dbReference type="EMBL" id="SMLB01000062">
    <property type="protein sequence ID" value="TDD64771.1"/>
    <property type="molecule type" value="Genomic_DNA"/>
</dbReference>
<keyword evidence="2" id="KW-1185">Reference proteome</keyword>
<comment type="caution">
    <text evidence="1">The sequence shown here is derived from an EMBL/GenBank/DDBJ whole genome shotgun (WGS) entry which is preliminary data.</text>
</comment>
<organism evidence="1 2">
    <name type="scientific">Jiangella aurantiaca</name>
    <dbReference type="NCBI Taxonomy" id="2530373"/>
    <lineage>
        <taxon>Bacteria</taxon>
        <taxon>Bacillati</taxon>
        <taxon>Actinomycetota</taxon>
        <taxon>Actinomycetes</taxon>
        <taxon>Jiangellales</taxon>
        <taxon>Jiangellaceae</taxon>
        <taxon>Jiangella</taxon>
    </lineage>
</organism>
<evidence type="ECO:0000313" key="2">
    <source>
        <dbReference type="Proteomes" id="UP000295217"/>
    </source>
</evidence>
<reference evidence="1 2" key="1">
    <citation type="submission" date="2019-02" db="EMBL/GenBank/DDBJ databases">
        <title>Draft genome sequences of novel Actinobacteria.</title>
        <authorList>
            <person name="Sahin N."/>
            <person name="Ay H."/>
            <person name="Saygin H."/>
        </authorList>
    </citation>
    <scope>NUCLEOTIDE SEQUENCE [LARGE SCALE GENOMIC DNA]</scope>
    <source>
        <strain evidence="1 2">8K307</strain>
    </source>
</reference>
<protein>
    <submittedName>
        <fullName evidence="1">Uncharacterized protein</fullName>
    </submittedName>
</protein>